<feature type="non-terminal residue" evidence="2">
    <location>
        <position position="115"/>
    </location>
</feature>
<accession>X1G2L8</accession>
<proteinExistence type="predicted"/>
<dbReference type="AlphaFoldDB" id="X1G2L8"/>
<reference evidence="2" key="1">
    <citation type="journal article" date="2014" name="Front. Microbiol.">
        <title>High frequency of phylogenetically diverse reductive dehalogenase-homologous genes in deep subseafloor sedimentary metagenomes.</title>
        <authorList>
            <person name="Kawai M."/>
            <person name="Futagami T."/>
            <person name="Toyoda A."/>
            <person name="Takaki Y."/>
            <person name="Nishi S."/>
            <person name="Hori S."/>
            <person name="Arai W."/>
            <person name="Tsubouchi T."/>
            <person name="Morono Y."/>
            <person name="Uchiyama I."/>
            <person name="Ito T."/>
            <person name="Fujiyama A."/>
            <person name="Inagaki F."/>
            <person name="Takami H."/>
        </authorList>
    </citation>
    <scope>NUCLEOTIDE SEQUENCE</scope>
    <source>
        <strain evidence="2">Expedition CK06-06</strain>
    </source>
</reference>
<dbReference type="InterPro" id="IPR025668">
    <property type="entry name" value="Tnp_DDE_dom"/>
</dbReference>
<dbReference type="EMBL" id="BARU01010673">
    <property type="protein sequence ID" value="GAH35839.1"/>
    <property type="molecule type" value="Genomic_DNA"/>
</dbReference>
<evidence type="ECO:0000259" key="1">
    <source>
        <dbReference type="Pfam" id="PF13701"/>
    </source>
</evidence>
<gene>
    <name evidence="2" type="ORF">S03H2_20283</name>
</gene>
<sequence length="115" mass="12664">MGESKKDALRVNFDKKLKLEFHGTKVTSDAGLLAFRELDEALGLTAMIEPDFSDNRKGRNTQHNIIALLRQSVYGRLAGYEDTNDAERLSVDPAMRQVVGGRAKEHTAASTSLMG</sequence>
<protein>
    <recommendedName>
        <fullName evidence="1">Transposase DDE domain-containing protein</fullName>
    </recommendedName>
</protein>
<name>X1G2L8_9ZZZZ</name>
<dbReference type="Pfam" id="PF13701">
    <property type="entry name" value="DDE_Tnp_1_4"/>
    <property type="match status" value="1"/>
</dbReference>
<feature type="domain" description="Transposase DDE" evidence="1">
    <location>
        <begin position="11"/>
        <end position="114"/>
    </location>
</feature>
<comment type="caution">
    <text evidence="2">The sequence shown here is derived from an EMBL/GenBank/DDBJ whole genome shotgun (WGS) entry which is preliminary data.</text>
</comment>
<organism evidence="2">
    <name type="scientific">marine sediment metagenome</name>
    <dbReference type="NCBI Taxonomy" id="412755"/>
    <lineage>
        <taxon>unclassified sequences</taxon>
        <taxon>metagenomes</taxon>
        <taxon>ecological metagenomes</taxon>
    </lineage>
</organism>
<evidence type="ECO:0000313" key="2">
    <source>
        <dbReference type="EMBL" id="GAH35839.1"/>
    </source>
</evidence>